<dbReference type="Proteomes" id="UP000444316">
    <property type="component" value="Unassembled WGS sequence"/>
</dbReference>
<feature type="signal peptide" evidence="1">
    <location>
        <begin position="1"/>
        <end position="21"/>
    </location>
</feature>
<accession>A0A845HZI5</accession>
<evidence type="ECO:0000313" key="3">
    <source>
        <dbReference type="Proteomes" id="UP000444316"/>
    </source>
</evidence>
<organism evidence="2 3">
    <name type="scientific">Duganella fentianensis</name>
    <dbReference type="NCBI Taxonomy" id="2692177"/>
    <lineage>
        <taxon>Bacteria</taxon>
        <taxon>Pseudomonadati</taxon>
        <taxon>Pseudomonadota</taxon>
        <taxon>Betaproteobacteria</taxon>
        <taxon>Burkholderiales</taxon>
        <taxon>Oxalobacteraceae</taxon>
        <taxon>Telluria group</taxon>
        <taxon>Duganella</taxon>
    </lineage>
</organism>
<protein>
    <recommendedName>
        <fullName evidence="4">Lipoprotein</fullName>
    </recommendedName>
</protein>
<dbReference type="RefSeq" id="WP_202411951.1">
    <property type="nucleotide sequence ID" value="NZ_WWCL01000001.1"/>
</dbReference>
<reference evidence="2" key="1">
    <citation type="submission" date="2019-12" db="EMBL/GenBank/DDBJ databases">
        <title>Novel species isolated from a subtropical stream in China.</title>
        <authorList>
            <person name="Lu H."/>
        </authorList>
    </citation>
    <scope>NUCLEOTIDE SEQUENCE [LARGE SCALE GENOMIC DNA]</scope>
    <source>
        <strain evidence="2">FT93W</strain>
    </source>
</reference>
<name>A0A845HZI5_9BURK</name>
<dbReference type="EMBL" id="WWCL01000001">
    <property type="protein sequence ID" value="MYN44965.1"/>
    <property type="molecule type" value="Genomic_DNA"/>
</dbReference>
<dbReference type="AlphaFoldDB" id="A0A845HZI5"/>
<gene>
    <name evidence="2" type="ORF">GTP23_07765</name>
</gene>
<comment type="caution">
    <text evidence="2">The sequence shown here is derived from an EMBL/GenBank/DDBJ whole genome shotgun (WGS) entry which is preliminary data.</text>
</comment>
<keyword evidence="1" id="KW-0732">Signal</keyword>
<evidence type="ECO:0008006" key="4">
    <source>
        <dbReference type="Google" id="ProtNLM"/>
    </source>
</evidence>
<proteinExistence type="predicted"/>
<dbReference type="PROSITE" id="PS51257">
    <property type="entry name" value="PROKAR_LIPOPROTEIN"/>
    <property type="match status" value="1"/>
</dbReference>
<sequence length="117" mass="12299">MFMKYCLAAITAAALAGCASNSGIIPIGKDTYMVSRQAATGFSGSGTLKAEAFQEAAAYCAGQSKSLQVVNTQEAQPPFVLGNYPKAEVQFMCLTDGDTELGRPKLKRAPNVSVEVK</sequence>
<evidence type="ECO:0000313" key="2">
    <source>
        <dbReference type="EMBL" id="MYN44965.1"/>
    </source>
</evidence>
<evidence type="ECO:0000256" key="1">
    <source>
        <dbReference type="SAM" id="SignalP"/>
    </source>
</evidence>
<feature type="chain" id="PRO_5032499321" description="Lipoprotein" evidence="1">
    <location>
        <begin position="22"/>
        <end position="117"/>
    </location>
</feature>
<keyword evidence="3" id="KW-1185">Reference proteome</keyword>